<dbReference type="InterPro" id="IPR001245">
    <property type="entry name" value="Ser-Thr/Tyr_kinase_cat_dom"/>
</dbReference>
<evidence type="ECO:0000313" key="3">
    <source>
        <dbReference type="Proteomes" id="UP000266861"/>
    </source>
</evidence>
<dbReference type="InterPro" id="IPR011009">
    <property type="entry name" value="Kinase-like_dom_sf"/>
</dbReference>
<organism evidence="2 3">
    <name type="scientific">Diversispora epigaea</name>
    <dbReference type="NCBI Taxonomy" id="1348612"/>
    <lineage>
        <taxon>Eukaryota</taxon>
        <taxon>Fungi</taxon>
        <taxon>Fungi incertae sedis</taxon>
        <taxon>Mucoromycota</taxon>
        <taxon>Glomeromycotina</taxon>
        <taxon>Glomeromycetes</taxon>
        <taxon>Diversisporales</taxon>
        <taxon>Diversisporaceae</taxon>
        <taxon>Diversispora</taxon>
    </lineage>
</organism>
<dbReference type="SUPFAM" id="SSF56112">
    <property type="entry name" value="Protein kinase-like (PK-like)"/>
    <property type="match status" value="1"/>
</dbReference>
<keyword evidence="3" id="KW-1185">Reference proteome</keyword>
<dbReference type="Proteomes" id="UP000266861">
    <property type="component" value="Unassembled WGS sequence"/>
</dbReference>
<comment type="caution">
    <text evidence="2">The sequence shown here is derived from an EMBL/GenBank/DDBJ whole genome shotgun (WGS) entry which is preliminary data.</text>
</comment>
<accession>A0A397J0G0</accession>
<proteinExistence type="predicted"/>
<gene>
    <name evidence="2" type="ORF">Glove_165g27</name>
</gene>
<reference evidence="2 3" key="1">
    <citation type="submission" date="2018-08" db="EMBL/GenBank/DDBJ databases">
        <title>Genome and evolution of the arbuscular mycorrhizal fungus Diversispora epigaea (formerly Glomus versiforme) and its bacterial endosymbionts.</title>
        <authorList>
            <person name="Sun X."/>
            <person name="Fei Z."/>
            <person name="Harrison M."/>
        </authorList>
    </citation>
    <scope>NUCLEOTIDE SEQUENCE [LARGE SCALE GENOMIC DNA]</scope>
    <source>
        <strain evidence="2 3">IT104</strain>
    </source>
</reference>
<protein>
    <recommendedName>
        <fullName evidence="1">Serine-threonine/tyrosine-protein kinase catalytic domain-containing protein</fullName>
    </recommendedName>
</protein>
<feature type="domain" description="Serine-threonine/tyrosine-protein kinase catalytic" evidence="1">
    <location>
        <begin position="17"/>
        <end position="120"/>
    </location>
</feature>
<dbReference type="EMBL" id="PQFF01000155">
    <property type="protein sequence ID" value="RHZ78410.1"/>
    <property type="molecule type" value="Genomic_DNA"/>
</dbReference>
<name>A0A397J0G0_9GLOM</name>
<evidence type="ECO:0000313" key="2">
    <source>
        <dbReference type="EMBL" id="RHZ78410.1"/>
    </source>
</evidence>
<evidence type="ECO:0000259" key="1">
    <source>
        <dbReference type="Pfam" id="PF07714"/>
    </source>
</evidence>
<dbReference type="GO" id="GO:0004672">
    <property type="term" value="F:protein kinase activity"/>
    <property type="evidence" value="ECO:0007669"/>
    <property type="project" value="InterPro"/>
</dbReference>
<dbReference type="Pfam" id="PF07714">
    <property type="entry name" value="PK_Tyr_Ser-Thr"/>
    <property type="match status" value="1"/>
</dbReference>
<dbReference type="Gene3D" id="1.10.510.10">
    <property type="entry name" value="Transferase(Phosphotransferase) domain 1"/>
    <property type="match status" value="1"/>
</dbReference>
<dbReference type="AlphaFoldDB" id="A0A397J0G0"/>
<sequence length="184" mass="21704">MPSCKTCPECGLNIADQQWKRDRKYSDKVALKKFDNFVNSNDVLNEMAIHLKTHGDSSIEFYGITHMIVLQYASDRNLREYLKINFDNINWEQKLLNLWGLSLNLRNVHSLDIVHQDFHPGDILSGFLPPLYHMNNYEVLDIRAIYRPTFKGLDDELYKYYYGYKSYLEGRNRDSEIGIQIKKS</sequence>